<dbReference type="Gramene" id="mRNA:HanXRQr2_Chr04g0184601">
    <property type="protein sequence ID" value="mRNA:HanXRQr2_Chr04g0184601"/>
    <property type="gene ID" value="HanXRQr2_Chr04g0184601"/>
</dbReference>
<dbReference type="AlphaFoldDB" id="A0A251V1C9"/>
<evidence type="ECO:0000313" key="5">
    <source>
        <dbReference type="EMBL" id="KAF5811713.1"/>
    </source>
</evidence>
<dbReference type="OMA" id="CCRCVNY"/>
<evidence type="ECO:0000256" key="2">
    <source>
        <dbReference type="ARBA" id="ARBA00022801"/>
    </source>
</evidence>
<evidence type="ECO:0000313" key="6">
    <source>
        <dbReference type="EMBL" id="OTG29417.1"/>
    </source>
</evidence>
<reference evidence="5 7" key="1">
    <citation type="journal article" date="2017" name="Nature">
        <title>The sunflower genome provides insights into oil metabolism, flowering and Asterid evolution.</title>
        <authorList>
            <person name="Badouin H."/>
            <person name="Gouzy J."/>
            <person name="Grassa C.J."/>
            <person name="Murat F."/>
            <person name="Staton S.E."/>
            <person name="Cottret L."/>
            <person name="Lelandais-Briere C."/>
            <person name="Owens G.L."/>
            <person name="Carrere S."/>
            <person name="Mayjonade B."/>
            <person name="Legrand L."/>
            <person name="Gill N."/>
            <person name="Kane N.C."/>
            <person name="Bowers J.E."/>
            <person name="Hubner S."/>
            <person name="Bellec A."/>
            <person name="Berard A."/>
            <person name="Berges H."/>
            <person name="Blanchet N."/>
            <person name="Boniface M.C."/>
            <person name="Brunel D."/>
            <person name="Catrice O."/>
            <person name="Chaidir N."/>
            <person name="Claudel C."/>
            <person name="Donnadieu C."/>
            <person name="Faraut T."/>
            <person name="Fievet G."/>
            <person name="Helmstetter N."/>
            <person name="King M."/>
            <person name="Knapp S.J."/>
            <person name="Lai Z."/>
            <person name="Le Paslier M.C."/>
            <person name="Lippi Y."/>
            <person name="Lorenzon L."/>
            <person name="Mandel J.R."/>
            <person name="Marage G."/>
            <person name="Marchand G."/>
            <person name="Marquand E."/>
            <person name="Bret-Mestries E."/>
            <person name="Morien E."/>
            <person name="Nambeesan S."/>
            <person name="Nguyen T."/>
            <person name="Pegot-Espagnet P."/>
            <person name="Pouilly N."/>
            <person name="Raftis F."/>
            <person name="Sallet E."/>
            <person name="Schiex T."/>
            <person name="Thomas J."/>
            <person name="Vandecasteele C."/>
            <person name="Vares D."/>
            <person name="Vear F."/>
            <person name="Vautrin S."/>
            <person name="Crespi M."/>
            <person name="Mangin B."/>
            <person name="Burke J.M."/>
            <person name="Salse J."/>
            <person name="Munos S."/>
            <person name="Vincourt P."/>
            <person name="Rieseberg L.H."/>
            <person name="Langlade N.B."/>
        </authorList>
    </citation>
    <scope>NUCLEOTIDE SEQUENCE [LARGE SCALE GENOMIC DNA]</scope>
    <source>
        <strain evidence="7">cv. SF193</strain>
        <tissue evidence="5">Leaves</tissue>
    </source>
</reference>
<dbReference type="EC" id="3.1.1.1" evidence="5"/>
<dbReference type="FunCoup" id="A0A251V1C9">
    <property type="interactions" value="302"/>
</dbReference>
<feature type="domain" description="Alpha/beta hydrolase fold-3" evidence="4">
    <location>
        <begin position="78"/>
        <end position="301"/>
    </location>
</feature>
<dbReference type="Gene3D" id="3.40.50.1820">
    <property type="entry name" value="alpha/beta hydrolase"/>
    <property type="match status" value="1"/>
</dbReference>
<dbReference type="PANTHER" id="PTHR23024:SF594">
    <property type="entry name" value="CARBOXYLESTERASE"/>
    <property type="match status" value="1"/>
</dbReference>
<dbReference type="Proteomes" id="UP000215914">
    <property type="component" value="Chromosome 4"/>
</dbReference>
<dbReference type="InParanoid" id="A0A251V1C9"/>
<dbReference type="InterPro" id="IPR029058">
    <property type="entry name" value="AB_hydrolase_fold"/>
</dbReference>
<sequence length="322" mass="35309">MASQSQPPNPDRFKILNLTLNPDGSLTRPTFPSSPATPELTGDSQLTLSKDIPLNSTTATFLRLYRPIAPSTQKLPIIIYFHGGGFVYVSAASTPIHLTCSNISANSPALVVSVEYRLAPEHRLPAAYEDGVDAILWVRDQAVKSKVNTSDDWLTDVADFSKVYLMGTSAGGNLVYNAGLRALDLDLEPVMIAGLIIDQPFFGGVERTQGEIGVVDDRSLSLAGTDLMWSLALPSGCDRDHEYCNPVVGQRREKIERLPACLIRVNGGDLMVDRQKDFANLLESCGVQMTRNFYEGAYHGVEVFEPEKAQILYNDVKNFVLN</sequence>
<evidence type="ECO:0000256" key="3">
    <source>
        <dbReference type="SAM" id="MobiDB-lite"/>
    </source>
</evidence>
<dbReference type="STRING" id="4232.A0A251V1C9"/>
<evidence type="ECO:0000256" key="1">
    <source>
        <dbReference type="ARBA" id="ARBA00010515"/>
    </source>
</evidence>
<dbReference type="PROSITE" id="PS01173">
    <property type="entry name" value="LIPASE_GDXG_HIS"/>
    <property type="match status" value="1"/>
</dbReference>
<dbReference type="EMBL" id="MNCJ02000319">
    <property type="protein sequence ID" value="KAF5811713.1"/>
    <property type="molecule type" value="Genomic_DNA"/>
</dbReference>
<dbReference type="EMBL" id="CM007893">
    <property type="protein sequence ID" value="OTG29417.1"/>
    <property type="molecule type" value="Genomic_DNA"/>
</dbReference>
<dbReference type="InterPro" id="IPR050466">
    <property type="entry name" value="Carboxylest/Gibb_receptor"/>
</dbReference>
<dbReference type="Pfam" id="PF07859">
    <property type="entry name" value="Abhydrolase_3"/>
    <property type="match status" value="1"/>
</dbReference>
<protein>
    <submittedName>
        <fullName evidence="5">Carboxylesterase</fullName>
        <ecNumber evidence="5">3.1.1.1</ecNumber>
    </submittedName>
    <submittedName>
        <fullName evidence="6">Putative alpha/beta-Hydrolases superfamily protein</fullName>
    </submittedName>
</protein>
<dbReference type="PANTHER" id="PTHR23024">
    <property type="entry name" value="ARYLACETAMIDE DEACETYLASE"/>
    <property type="match status" value="1"/>
</dbReference>
<dbReference type="InterPro" id="IPR002168">
    <property type="entry name" value="Lipase_GDXG_HIS_AS"/>
</dbReference>
<reference evidence="6" key="2">
    <citation type="submission" date="2017-02" db="EMBL/GenBank/DDBJ databases">
        <title>Sunflower complete genome.</title>
        <authorList>
            <person name="Langlade N."/>
            <person name="Munos S."/>
        </authorList>
    </citation>
    <scope>NUCLEOTIDE SEQUENCE [LARGE SCALE GENOMIC DNA]</scope>
    <source>
        <tissue evidence="6">Leaves</tissue>
    </source>
</reference>
<keyword evidence="2 6" id="KW-0378">Hydrolase</keyword>
<dbReference type="GO" id="GO:0106435">
    <property type="term" value="F:carboxylesterase activity"/>
    <property type="evidence" value="ECO:0007669"/>
    <property type="project" value="UniProtKB-EC"/>
</dbReference>
<dbReference type="SUPFAM" id="SSF53474">
    <property type="entry name" value="alpha/beta-Hydrolases"/>
    <property type="match status" value="1"/>
</dbReference>
<accession>A0A251V1C9</accession>
<evidence type="ECO:0000313" key="7">
    <source>
        <dbReference type="Proteomes" id="UP000215914"/>
    </source>
</evidence>
<proteinExistence type="inferred from homology"/>
<organism evidence="6 7">
    <name type="scientific">Helianthus annuus</name>
    <name type="common">Common sunflower</name>
    <dbReference type="NCBI Taxonomy" id="4232"/>
    <lineage>
        <taxon>Eukaryota</taxon>
        <taxon>Viridiplantae</taxon>
        <taxon>Streptophyta</taxon>
        <taxon>Embryophyta</taxon>
        <taxon>Tracheophyta</taxon>
        <taxon>Spermatophyta</taxon>
        <taxon>Magnoliopsida</taxon>
        <taxon>eudicotyledons</taxon>
        <taxon>Gunneridae</taxon>
        <taxon>Pentapetalae</taxon>
        <taxon>asterids</taxon>
        <taxon>campanulids</taxon>
        <taxon>Asterales</taxon>
        <taxon>Asteraceae</taxon>
        <taxon>Asteroideae</taxon>
        <taxon>Heliantheae alliance</taxon>
        <taxon>Heliantheae</taxon>
        <taxon>Helianthus</taxon>
    </lineage>
</organism>
<evidence type="ECO:0000259" key="4">
    <source>
        <dbReference type="Pfam" id="PF07859"/>
    </source>
</evidence>
<feature type="region of interest" description="Disordered" evidence="3">
    <location>
        <begin position="22"/>
        <end position="44"/>
    </location>
</feature>
<comment type="similarity">
    <text evidence="1">Belongs to the 'GDXG' lipolytic enzyme family.</text>
</comment>
<dbReference type="InterPro" id="IPR013094">
    <property type="entry name" value="AB_hydrolase_3"/>
</dbReference>
<gene>
    <name evidence="6" type="ORF">HannXRQ_Chr04g0122021</name>
    <name evidence="5" type="ORF">HanXRQr2_Chr04g0184601</name>
</gene>
<keyword evidence="7" id="KW-1185">Reference proteome</keyword>
<reference evidence="5" key="3">
    <citation type="submission" date="2020-06" db="EMBL/GenBank/DDBJ databases">
        <title>Helianthus annuus Genome sequencing and assembly Release 2.</title>
        <authorList>
            <person name="Gouzy J."/>
            <person name="Langlade N."/>
            <person name="Munos S."/>
        </authorList>
    </citation>
    <scope>NUCLEOTIDE SEQUENCE</scope>
    <source>
        <tissue evidence="5">Leaves</tissue>
    </source>
</reference>
<dbReference type="OrthoDB" id="408631at2759"/>
<name>A0A251V1C9_HELAN</name>